<proteinExistence type="predicted"/>
<dbReference type="InterPro" id="IPR053182">
    <property type="entry name" value="YobU-like_regulator"/>
</dbReference>
<dbReference type="InterPro" id="IPR010499">
    <property type="entry name" value="AraC_E-bd"/>
</dbReference>
<dbReference type="Gene3D" id="3.20.80.10">
    <property type="entry name" value="Regulatory factor, effector binding domain"/>
    <property type="match status" value="1"/>
</dbReference>
<evidence type="ECO:0000313" key="3">
    <source>
        <dbReference type="Proteomes" id="UP000186666"/>
    </source>
</evidence>
<dbReference type="GO" id="GO:0003677">
    <property type="term" value="F:DNA binding"/>
    <property type="evidence" value="ECO:0007669"/>
    <property type="project" value="UniProtKB-KW"/>
</dbReference>
<accession>A0ABY1K4K1</accession>
<keyword evidence="3" id="KW-1185">Reference proteome</keyword>
<keyword evidence="2" id="KW-0238">DNA-binding</keyword>
<dbReference type="Proteomes" id="UP000186666">
    <property type="component" value="Unassembled WGS sequence"/>
</dbReference>
<dbReference type="SMART" id="SM00871">
    <property type="entry name" value="AraC_E_bind"/>
    <property type="match status" value="1"/>
</dbReference>
<dbReference type="InterPro" id="IPR011256">
    <property type="entry name" value="Reg_factor_effector_dom_sf"/>
</dbReference>
<dbReference type="PANTHER" id="PTHR36444">
    <property type="entry name" value="TRANSCRIPTIONAL REGULATOR PROTEIN YOBU-RELATED"/>
    <property type="match status" value="1"/>
</dbReference>
<name>A0ABY1K4K1_9BACL</name>
<protein>
    <submittedName>
        <fullName evidence="2">Predicted transcriptional regulator YdeE, contains AraC-type DNA-binding domain</fullName>
    </submittedName>
</protein>
<dbReference type="PANTHER" id="PTHR36444:SF2">
    <property type="entry name" value="TRANSCRIPTIONAL REGULATOR PROTEIN YOBU-RELATED"/>
    <property type="match status" value="1"/>
</dbReference>
<feature type="domain" description="AraC effector-binding" evidence="1">
    <location>
        <begin position="1"/>
        <end position="159"/>
    </location>
</feature>
<dbReference type="EMBL" id="FTNK01000009">
    <property type="protein sequence ID" value="SIR24544.1"/>
    <property type="molecule type" value="Genomic_DNA"/>
</dbReference>
<dbReference type="InterPro" id="IPR029441">
    <property type="entry name" value="Cass2"/>
</dbReference>
<comment type="caution">
    <text evidence="2">The sequence shown here is derived from an EMBL/GenBank/DDBJ whole genome shotgun (WGS) entry which is preliminary data.</text>
</comment>
<evidence type="ECO:0000313" key="2">
    <source>
        <dbReference type="EMBL" id="SIR24544.1"/>
    </source>
</evidence>
<sequence>MNTFTVQQPQITITGVSVRTTNAEELGPNGQLSKLWDTYFQSNLGSQKGINNPHLIYALYTDYESDASGAYTVVIGHEVGEDGLADNNDHPMVIPESKYLVFTTNKGPVYEVVAQCWGEIWSYFKESEEVRTFTGDYELYDAGNFDPTHAVVQIYIAIQ</sequence>
<gene>
    <name evidence="2" type="ORF">SAMN05421578_109133</name>
</gene>
<evidence type="ECO:0000259" key="1">
    <source>
        <dbReference type="SMART" id="SM00871"/>
    </source>
</evidence>
<dbReference type="RefSeq" id="WP_068588667.1">
    <property type="nucleotide sequence ID" value="NZ_FTNK01000009.1"/>
</dbReference>
<dbReference type="Pfam" id="PF14526">
    <property type="entry name" value="Cass2"/>
    <property type="match status" value="1"/>
</dbReference>
<dbReference type="SUPFAM" id="SSF55136">
    <property type="entry name" value="Probable bacterial effector-binding domain"/>
    <property type="match status" value="1"/>
</dbReference>
<organism evidence="2 3">
    <name type="scientific">Paenibacillus macquariensis</name>
    <dbReference type="NCBI Taxonomy" id="948756"/>
    <lineage>
        <taxon>Bacteria</taxon>
        <taxon>Bacillati</taxon>
        <taxon>Bacillota</taxon>
        <taxon>Bacilli</taxon>
        <taxon>Bacillales</taxon>
        <taxon>Paenibacillaceae</taxon>
        <taxon>Paenibacillus</taxon>
    </lineage>
</organism>
<reference evidence="2 3" key="1">
    <citation type="submission" date="2017-01" db="EMBL/GenBank/DDBJ databases">
        <authorList>
            <person name="Varghese N."/>
            <person name="Submissions S."/>
        </authorList>
    </citation>
    <scope>NUCLEOTIDE SEQUENCE [LARGE SCALE GENOMIC DNA]</scope>
    <source>
        <strain evidence="2 3">ATCC 23464</strain>
    </source>
</reference>